<dbReference type="GeneID" id="85436578"/>
<name>A0AAD8PUR0_9PEZI</name>
<dbReference type="RefSeq" id="XP_060411391.1">
    <property type="nucleotide sequence ID" value="XM_060552338.1"/>
</dbReference>
<reference evidence="1" key="1">
    <citation type="submission" date="2021-06" db="EMBL/GenBank/DDBJ databases">
        <title>Comparative genomics, transcriptomics and evolutionary studies reveal genomic signatures of adaptation to plant cell wall in hemibiotrophic fungi.</title>
        <authorList>
            <consortium name="DOE Joint Genome Institute"/>
            <person name="Baroncelli R."/>
            <person name="Diaz J.F."/>
            <person name="Benocci T."/>
            <person name="Peng M."/>
            <person name="Battaglia E."/>
            <person name="Haridas S."/>
            <person name="Andreopoulos W."/>
            <person name="Labutti K."/>
            <person name="Pangilinan J."/>
            <person name="Floch G.L."/>
            <person name="Makela M.R."/>
            <person name="Henrissat B."/>
            <person name="Grigoriev I.V."/>
            <person name="Crouch J.A."/>
            <person name="De Vries R.P."/>
            <person name="Sukno S.A."/>
            <person name="Thon M.R."/>
        </authorList>
    </citation>
    <scope>NUCLEOTIDE SEQUENCE</scope>
    <source>
        <strain evidence="1">CBS 125086</strain>
    </source>
</reference>
<evidence type="ECO:0000313" key="1">
    <source>
        <dbReference type="EMBL" id="KAK1580337.1"/>
    </source>
</evidence>
<accession>A0AAD8PUR0</accession>
<organism evidence="1 2">
    <name type="scientific">Colletotrichum navitas</name>
    <dbReference type="NCBI Taxonomy" id="681940"/>
    <lineage>
        <taxon>Eukaryota</taxon>
        <taxon>Fungi</taxon>
        <taxon>Dikarya</taxon>
        <taxon>Ascomycota</taxon>
        <taxon>Pezizomycotina</taxon>
        <taxon>Sordariomycetes</taxon>
        <taxon>Hypocreomycetidae</taxon>
        <taxon>Glomerellales</taxon>
        <taxon>Glomerellaceae</taxon>
        <taxon>Colletotrichum</taxon>
        <taxon>Colletotrichum graminicola species complex</taxon>
    </lineage>
</organism>
<keyword evidence="2" id="KW-1185">Reference proteome</keyword>
<proteinExistence type="predicted"/>
<dbReference type="EMBL" id="JAHLJV010000056">
    <property type="protein sequence ID" value="KAK1580337.1"/>
    <property type="molecule type" value="Genomic_DNA"/>
</dbReference>
<dbReference type="AlphaFoldDB" id="A0AAD8PUR0"/>
<sequence length="101" mass="11153">MEPGCPALWSIIAGLRGAFLAVSRNSSLVTTIPNCVDFFLNLPPFSVVLLVPSVLDYLTLNFRRPNAGVLTERLQDRHSTGRIKAQEQGFLFSLGDRHGRV</sequence>
<evidence type="ECO:0000313" key="2">
    <source>
        <dbReference type="Proteomes" id="UP001230504"/>
    </source>
</evidence>
<protein>
    <submittedName>
        <fullName evidence="1">Uncharacterized protein</fullName>
    </submittedName>
</protein>
<comment type="caution">
    <text evidence="1">The sequence shown here is derived from an EMBL/GenBank/DDBJ whole genome shotgun (WGS) entry which is preliminary data.</text>
</comment>
<gene>
    <name evidence="1" type="ORF">LY79DRAFT_310759</name>
</gene>
<dbReference type="Proteomes" id="UP001230504">
    <property type="component" value="Unassembled WGS sequence"/>
</dbReference>